<dbReference type="InterPro" id="IPR017896">
    <property type="entry name" value="4Fe4S_Fe-S-bd"/>
</dbReference>
<dbReference type="EMBL" id="JAAAXJ010000006">
    <property type="protein sequence ID" value="NBJ25367.1"/>
    <property type="molecule type" value="Genomic_DNA"/>
</dbReference>
<sequence length="97" mass="10044">MTEVVDAQRRQFLFGRFVQEPGASEPPVAVIGSSCFALQGIACMSCRDACPTGAVRFELVLGGARPRVEAADCTGCGDCSAACPADAVQLSFPESVS</sequence>
<evidence type="ECO:0000256" key="1">
    <source>
        <dbReference type="ARBA" id="ARBA00022723"/>
    </source>
</evidence>
<dbReference type="PROSITE" id="PS51379">
    <property type="entry name" value="4FE4S_FER_2"/>
    <property type="match status" value="1"/>
</dbReference>
<dbReference type="Pfam" id="PF12838">
    <property type="entry name" value="Fer4_7"/>
    <property type="match status" value="1"/>
</dbReference>
<proteinExistence type="predicted"/>
<keyword evidence="3" id="KW-0411">Iron-sulfur</keyword>
<dbReference type="InterPro" id="IPR017900">
    <property type="entry name" value="4Fe4S_Fe_S_CS"/>
</dbReference>
<accession>A0ABW9YZV4</accession>
<evidence type="ECO:0000259" key="4">
    <source>
        <dbReference type="PROSITE" id="PS51379"/>
    </source>
</evidence>
<dbReference type="SUPFAM" id="SSF54862">
    <property type="entry name" value="4Fe-4S ferredoxins"/>
    <property type="match status" value="1"/>
</dbReference>
<evidence type="ECO:0000256" key="2">
    <source>
        <dbReference type="ARBA" id="ARBA00023004"/>
    </source>
</evidence>
<keyword evidence="1" id="KW-0479">Metal-binding</keyword>
<evidence type="ECO:0000313" key="5">
    <source>
        <dbReference type="EMBL" id="NBJ25367.1"/>
    </source>
</evidence>
<dbReference type="RefSeq" id="WP_161722764.1">
    <property type="nucleotide sequence ID" value="NZ_JAAAXI010000005.1"/>
</dbReference>
<name>A0ABW9YZV4_9HYPH</name>
<dbReference type="Gene3D" id="3.30.70.20">
    <property type="match status" value="1"/>
</dbReference>
<protein>
    <submittedName>
        <fullName evidence="5">4Fe-4S dicluster domain-containing protein</fullName>
    </submittedName>
</protein>
<comment type="caution">
    <text evidence="5">The sequence shown here is derived from an EMBL/GenBank/DDBJ whole genome shotgun (WGS) entry which is preliminary data.</text>
</comment>
<feature type="domain" description="4Fe-4S ferredoxin-type" evidence="4">
    <location>
        <begin position="64"/>
        <end position="93"/>
    </location>
</feature>
<gene>
    <name evidence="5" type="ORF">GR303_13485</name>
</gene>
<keyword evidence="6" id="KW-1185">Reference proteome</keyword>
<dbReference type="Proteomes" id="UP000818323">
    <property type="component" value="Unassembled WGS sequence"/>
</dbReference>
<keyword evidence="2" id="KW-0408">Iron</keyword>
<organism evidence="5 6">
    <name type="scientific">Microvirga arsenatis</name>
    <dbReference type="NCBI Taxonomy" id="2692265"/>
    <lineage>
        <taxon>Bacteria</taxon>
        <taxon>Pseudomonadati</taxon>
        <taxon>Pseudomonadota</taxon>
        <taxon>Alphaproteobacteria</taxon>
        <taxon>Hyphomicrobiales</taxon>
        <taxon>Methylobacteriaceae</taxon>
        <taxon>Microvirga</taxon>
    </lineage>
</organism>
<evidence type="ECO:0000313" key="6">
    <source>
        <dbReference type="Proteomes" id="UP000818323"/>
    </source>
</evidence>
<reference evidence="5 6" key="1">
    <citation type="submission" date="2020-01" db="EMBL/GenBank/DDBJ databases">
        <title>Microvirga sp. nov., an arsenate reduction bacterium isolated from Tibet hotspring sediments.</title>
        <authorList>
            <person name="Yuan C.-G."/>
        </authorList>
    </citation>
    <scope>NUCLEOTIDE SEQUENCE [LARGE SCALE GENOMIC DNA]</scope>
    <source>
        <strain evidence="5 6">SYSU G3D203</strain>
    </source>
</reference>
<dbReference type="PROSITE" id="PS00198">
    <property type="entry name" value="4FE4S_FER_1"/>
    <property type="match status" value="1"/>
</dbReference>
<evidence type="ECO:0000256" key="3">
    <source>
        <dbReference type="ARBA" id="ARBA00023014"/>
    </source>
</evidence>